<evidence type="ECO:0000313" key="3">
    <source>
        <dbReference type="Proteomes" id="UP000075809"/>
    </source>
</evidence>
<protein>
    <submittedName>
        <fullName evidence="2">Uncharacterized protein</fullName>
    </submittedName>
</protein>
<dbReference type="EMBL" id="KQ982515">
    <property type="protein sequence ID" value="KYQ55602.1"/>
    <property type="molecule type" value="Genomic_DNA"/>
</dbReference>
<dbReference type="Proteomes" id="UP000075809">
    <property type="component" value="Unassembled WGS sequence"/>
</dbReference>
<organism evidence="2 3">
    <name type="scientific">Mycetomoellerius zeteki</name>
    <dbReference type="NCBI Taxonomy" id="64791"/>
    <lineage>
        <taxon>Eukaryota</taxon>
        <taxon>Metazoa</taxon>
        <taxon>Ecdysozoa</taxon>
        <taxon>Arthropoda</taxon>
        <taxon>Hexapoda</taxon>
        <taxon>Insecta</taxon>
        <taxon>Pterygota</taxon>
        <taxon>Neoptera</taxon>
        <taxon>Endopterygota</taxon>
        <taxon>Hymenoptera</taxon>
        <taxon>Apocrita</taxon>
        <taxon>Aculeata</taxon>
        <taxon>Formicoidea</taxon>
        <taxon>Formicidae</taxon>
        <taxon>Myrmicinae</taxon>
        <taxon>Mycetomoellerius</taxon>
    </lineage>
</organism>
<reference evidence="2 3" key="1">
    <citation type="submission" date="2015-09" db="EMBL/GenBank/DDBJ databases">
        <title>Trachymyrmex zeteki WGS genome.</title>
        <authorList>
            <person name="Nygaard S."/>
            <person name="Hu H."/>
            <person name="Boomsma J."/>
            <person name="Zhang G."/>
        </authorList>
    </citation>
    <scope>NUCLEOTIDE SEQUENCE [LARGE SCALE GENOMIC DNA]</scope>
    <source>
        <strain evidence="2">Tzet28-1</strain>
        <tissue evidence="2">Whole body</tissue>
    </source>
</reference>
<evidence type="ECO:0000313" key="2">
    <source>
        <dbReference type="EMBL" id="KYQ55602.1"/>
    </source>
</evidence>
<proteinExistence type="predicted"/>
<feature type="region of interest" description="Disordered" evidence="1">
    <location>
        <begin position="369"/>
        <end position="388"/>
    </location>
</feature>
<feature type="region of interest" description="Disordered" evidence="1">
    <location>
        <begin position="125"/>
        <end position="185"/>
    </location>
</feature>
<evidence type="ECO:0000256" key="1">
    <source>
        <dbReference type="SAM" id="MobiDB-lite"/>
    </source>
</evidence>
<accession>A0A151X5D9</accession>
<feature type="compositionally biased region" description="Basic residues" evidence="1">
    <location>
        <begin position="155"/>
        <end position="169"/>
    </location>
</feature>
<name>A0A151X5D9_9HYME</name>
<feature type="non-terminal residue" evidence="2">
    <location>
        <position position="1"/>
    </location>
</feature>
<dbReference type="AlphaFoldDB" id="A0A151X5D9"/>
<dbReference type="STRING" id="64791.A0A151X5D9"/>
<keyword evidence="3" id="KW-1185">Reference proteome</keyword>
<gene>
    <name evidence="2" type="ORF">ALC60_05524</name>
</gene>
<feature type="region of interest" description="Disordered" evidence="1">
    <location>
        <begin position="198"/>
        <end position="222"/>
    </location>
</feature>
<sequence>AQYRSKMQAAGTLRGTRVISLLVLLVPLIGYAYSSPIQYLPSIPGYVPVYIRYGDEPLEGINPELAEAFGETSNSVKSLQKIDHTLAHDNFSPDNFKDDDIDILEESEREHAYPLHVRAAESRSFATANDNQPEDSNKPKLLTIYTLPDDNEGRPRRRYRGRSRQKSSRKRPEFKVNPLSDEEKEELKKLAIEVEKEETKPNELYAPNPRHSAGSSKNTHNRHRTHNFIAPMKVQVPFDETLADPPKLSQNSDFLQSDYDIVTPEAEKEELPIKGQRPATIWSNVNKLLPIDLPNENETNKGFTSKIEKIQEKPLGVKIDLLEVPQDMDCSKSLDEYNIATIDKKEPPFKILNPTKILSNVDKISPINFPNENEMKDFTQPTDEVAMD</sequence>